<evidence type="ECO:0000256" key="1">
    <source>
        <dbReference type="ARBA" id="ARBA00004567"/>
    </source>
</evidence>
<dbReference type="GO" id="GO:0006406">
    <property type="term" value="P:mRNA export from nucleus"/>
    <property type="evidence" value="ECO:0007669"/>
    <property type="project" value="TreeGrafter"/>
</dbReference>
<dbReference type="GO" id="GO:0017056">
    <property type="term" value="F:structural constituent of nuclear pore"/>
    <property type="evidence" value="ECO:0007669"/>
    <property type="project" value="InterPro"/>
</dbReference>
<feature type="coiled-coil region" evidence="8">
    <location>
        <begin position="567"/>
        <end position="594"/>
    </location>
</feature>
<keyword evidence="7" id="KW-0539">Nucleus</keyword>
<evidence type="ECO:0000313" key="10">
    <source>
        <dbReference type="Proteomes" id="UP000801492"/>
    </source>
</evidence>
<keyword evidence="4" id="KW-0653">Protein transport</keyword>
<keyword evidence="5" id="KW-0811">Translocation</keyword>
<evidence type="ECO:0000256" key="6">
    <source>
        <dbReference type="ARBA" id="ARBA00023132"/>
    </source>
</evidence>
<dbReference type="EMBL" id="VTPC01091294">
    <property type="protein sequence ID" value="KAF2878759.1"/>
    <property type="molecule type" value="Genomic_DNA"/>
</dbReference>
<keyword evidence="8" id="KW-0175">Coiled coil</keyword>
<dbReference type="PANTHER" id="PTHR13257:SF0">
    <property type="entry name" value="NUCLEAR PORE COMPLEX PROTEIN NUP88"/>
    <property type="match status" value="1"/>
</dbReference>
<protein>
    <recommendedName>
        <fullName evidence="11">Nuclear pore complex protein Nup88</fullName>
    </recommendedName>
</protein>
<dbReference type="AlphaFoldDB" id="A0A8K0FY72"/>
<evidence type="ECO:0008006" key="11">
    <source>
        <dbReference type="Google" id="ProtNLM"/>
    </source>
</evidence>
<keyword evidence="10" id="KW-1185">Reference proteome</keyword>
<feature type="coiled-coil region" evidence="8">
    <location>
        <begin position="432"/>
        <end position="540"/>
    </location>
</feature>
<evidence type="ECO:0000256" key="2">
    <source>
        <dbReference type="ARBA" id="ARBA00022448"/>
    </source>
</evidence>
<dbReference type="PANTHER" id="PTHR13257">
    <property type="entry name" value="NUCLEOPORIN NUP84-RELATED"/>
    <property type="match status" value="1"/>
</dbReference>
<proteinExistence type="predicted"/>
<evidence type="ECO:0000256" key="3">
    <source>
        <dbReference type="ARBA" id="ARBA00022816"/>
    </source>
</evidence>
<keyword evidence="3" id="KW-0509">mRNA transport</keyword>
<organism evidence="9 10">
    <name type="scientific">Ignelater luminosus</name>
    <name type="common">Cucubano</name>
    <name type="synonym">Pyrophorus luminosus</name>
    <dbReference type="NCBI Taxonomy" id="2038154"/>
    <lineage>
        <taxon>Eukaryota</taxon>
        <taxon>Metazoa</taxon>
        <taxon>Ecdysozoa</taxon>
        <taxon>Arthropoda</taxon>
        <taxon>Hexapoda</taxon>
        <taxon>Insecta</taxon>
        <taxon>Pterygota</taxon>
        <taxon>Neoptera</taxon>
        <taxon>Endopterygota</taxon>
        <taxon>Coleoptera</taxon>
        <taxon>Polyphaga</taxon>
        <taxon>Elateriformia</taxon>
        <taxon>Elateroidea</taxon>
        <taxon>Elateridae</taxon>
        <taxon>Agrypninae</taxon>
        <taxon>Pyrophorini</taxon>
        <taxon>Ignelater</taxon>
    </lineage>
</organism>
<dbReference type="GO" id="GO:0000055">
    <property type="term" value="P:ribosomal large subunit export from nucleus"/>
    <property type="evidence" value="ECO:0007669"/>
    <property type="project" value="InterPro"/>
</dbReference>
<dbReference type="GO" id="GO:0006606">
    <property type="term" value="P:protein import into nucleus"/>
    <property type="evidence" value="ECO:0007669"/>
    <property type="project" value="TreeGrafter"/>
</dbReference>
<dbReference type="GO" id="GO:0005643">
    <property type="term" value="C:nuclear pore"/>
    <property type="evidence" value="ECO:0007669"/>
    <property type="project" value="UniProtKB-SubCell"/>
</dbReference>
<evidence type="ECO:0000256" key="5">
    <source>
        <dbReference type="ARBA" id="ARBA00023010"/>
    </source>
</evidence>
<comment type="subcellular location">
    <subcellularLocation>
        <location evidence="1">Nucleus</location>
        <location evidence="1">Nuclear pore complex</location>
    </subcellularLocation>
</comment>
<sequence length="598" mass="68130">MRMQNGTYQQRRDDPITNKGDWKWKGLALVKGKQAINLSKGGQKPTGVMPGTKSFLLGLLGETAVDFDFGPPELGDEQLPVEEENPYFRSLTKAPIKSLTEKKGLSVNESIKNPFLNSKDAKKKKNDWMNLQWPIFILDGDGFVLMIKLDIYDGKVPKVKGPLPVWPRYENKYTNPACAIMCMPCTPPILCIATINGTIFHSIVLPVNPNDERMKTFKKDTEYSDPPDRAIYIFEGLGLELGLAATEKIPDYTCPIFLHPDESRLGHYFATHEGGVHSVILPAVDSLQQYLKGPGDDDLLNLIVNQPSTADYLVCTKLASSNEKLNPVIGFGVYYDPTSIISLLANGQVVSSLIASFASLPYTEDLMPEDIENFNSPLKKMLSEPFDLQIQKILKQASSQPILKISGNTERTQQECYELLQRASQVFREEHFKHHERAREEIEKRIKVLQMLKNYQTAELKRLNEEKQVLQEKAESLAEKYEDIKDKQEDLKKRCERLLILVSKKKSEPSEAEKNFLKELKRSQNKVNKFESLIHSLKNQMKYQEVQMTNWNKEMSKKETGLGSFQSQALKTNLQDMTNKITEMIKEVTEYKKQLALN</sequence>
<evidence type="ECO:0000256" key="7">
    <source>
        <dbReference type="ARBA" id="ARBA00023242"/>
    </source>
</evidence>
<reference evidence="9" key="1">
    <citation type="submission" date="2019-08" db="EMBL/GenBank/DDBJ databases">
        <title>The genome of the North American firefly Photinus pyralis.</title>
        <authorList>
            <consortium name="Photinus pyralis genome working group"/>
            <person name="Fallon T.R."/>
            <person name="Sander Lower S.E."/>
            <person name="Weng J.-K."/>
        </authorList>
    </citation>
    <scope>NUCLEOTIDE SEQUENCE</scope>
    <source>
        <strain evidence="9">TRF0915ILg1</strain>
        <tissue evidence="9">Whole body</tissue>
    </source>
</reference>
<accession>A0A8K0FY72</accession>
<dbReference type="InterPro" id="IPR037700">
    <property type="entry name" value="NUP88/NUP82"/>
</dbReference>
<dbReference type="GO" id="GO:0000056">
    <property type="term" value="P:ribosomal small subunit export from nucleus"/>
    <property type="evidence" value="ECO:0007669"/>
    <property type="project" value="InterPro"/>
</dbReference>
<comment type="caution">
    <text evidence="9">The sequence shown here is derived from an EMBL/GenBank/DDBJ whole genome shotgun (WGS) entry which is preliminary data.</text>
</comment>
<dbReference type="Pfam" id="PF10168">
    <property type="entry name" value="Nup88"/>
    <property type="match status" value="1"/>
</dbReference>
<dbReference type="InterPro" id="IPR019321">
    <property type="entry name" value="Nucleoporin_Nup88"/>
</dbReference>
<keyword evidence="2" id="KW-0813">Transport</keyword>
<evidence type="ECO:0000313" key="9">
    <source>
        <dbReference type="EMBL" id="KAF2878759.1"/>
    </source>
</evidence>
<evidence type="ECO:0000256" key="4">
    <source>
        <dbReference type="ARBA" id="ARBA00022927"/>
    </source>
</evidence>
<evidence type="ECO:0000256" key="8">
    <source>
        <dbReference type="SAM" id="Coils"/>
    </source>
</evidence>
<dbReference type="OrthoDB" id="341482at2759"/>
<gene>
    <name evidence="9" type="ORF">ILUMI_27410</name>
</gene>
<name>A0A8K0FY72_IGNLU</name>
<dbReference type="Proteomes" id="UP000801492">
    <property type="component" value="Unassembled WGS sequence"/>
</dbReference>
<keyword evidence="6" id="KW-0906">Nuclear pore complex</keyword>